<keyword evidence="6" id="KW-0256">Endoplasmic reticulum</keyword>
<feature type="region of interest" description="Disordered" evidence="12">
    <location>
        <begin position="341"/>
        <end position="361"/>
    </location>
</feature>
<evidence type="ECO:0000256" key="10">
    <source>
        <dbReference type="ARBA" id="ARBA00024479"/>
    </source>
</evidence>
<feature type="region of interest" description="Disordered" evidence="12">
    <location>
        <begin position="392"/>
        <end position="411"/>
    </location>
</feature>
<evidence type="ECO:0000256" key="12">
    <source>
        <dbReference type="SAM" id="MobiDB-lite"/>
    </source>
</evidence>
<keyword evidence="9" id="KW-0472">Membrane</keyword>
<evidence type="ECO:0000256" key="5">
    <source>
        <dbReference type="ARBA" id="ARBA00022448"/>
    </source>
</evidence>
<dbReference type="GO" id="GO:0061709">
    <property type="term" value="P:reticulophagy"/>
    <property type="evidence" value="ECO:0007669"/>
    <property type="project" value="TreeGrafter"/>
</dbReference>
<organism evidence="13 14">
    <name type="scientific">Apatococcus lobatus</name>
    <dbReference type="NCBI Taxonomy" id="904363"/>
    <lineage>
        <taxon>Eukaryota</taxon>
        <taxon>Viridiplantae</taxon>
        <taxon>Chlorophyta</taxon>
        <taxon>core chlorophytes</taxon>
        <taxon>Trebouxiophyceae</taxon>
        <taxon>Chlorellales</taxon>
        <taxon>Chlorellaceae</taxon>
        <taxon>Apatococcus</taxon>
    </lineage>
</organism>
<comment type="catalytic activity">
    <reaction evidence="10">
        <text>a 1,2-diacyl-sn-glycero-3-phospho-L-serine(in) = a 1,2-diacyl-sn-glycero-3-phospho-L-serine(out)</text>
        <dbReference type="Rhea" id="RHEA:38663"/>
        <dbReference type="ChEBI" id="CHEBI:57262"/>
    </reaction>
</comment>
<dbReference type="GO" id="GO:0034045">
    <property type="term" value="C:phagophore assembly site membrane"/>
    <property type="evidence" value="ECO:0007669"/>
    <property type="project" value="UniProtKB-SubCell"/>
</dbReference>
<dbReference type="GO" id="GO:0006869">
    <property type="term" value="P:lipid transport"/>
    <property type="evidence" value="ECO:0007669"/>
    <property type="project" value="UniProtKB-KW"/>
</dbReference>
<comment type="similarity">
    <text evidence="3">Belongs to the ATG2 family.</text>
</comment>
<evidence type="ECO:0000256" key="2">
    <source>
        <dbReference type="ARBA" id="ARBA00004623"/>
    </source>
</evidence>
<feature type="compositionally biased region" description="Polar residues" evidence="12">
    <location>
        <begin position="1568"/>
        <end position="1581"/>
    </location>
</feature>
<evidence type="ECO:0000256" key="9">
    <source>
        <dbReference type="ARBA" id="ARBA00023136"/>
    </source>
</evidence>
<evidence type="ECO:0000256" key="8">
    <source>
        <dbReference type="ARBA" id="ARBA00023055"/>
    </source>
</evidence>
<dbReference type="GO" id="GO:0000045">
    <property type="term" value="P:autophagosome assembly"/>
    <property type="evidence" value="ECO:0007669"/>
    <property type="project" value="TreeGrafter"/>
</dbReference>
<comment type="catalytic activity">
    <reaction evidence="11">
        <text>a 1,2-diacyl-sn-glycero-3-phosphoethanolamine(in) = a 1,2-diacyl-sn-glycero-3-phosphoethanolamine(out)</text>
        <dbReference type="Rhea" id="RHEA:38895"/>
        <dbReference type="ChEBI" id="CHEBI:64612"/>
    </reaction>
</comment>
<sequence>MFSAILDNVSKRFFKFLLKRHLGHLFENEVELHSQAGSTVSFEASKALLNCGYLNSQLDSPYWEITAGYVGSIKASIPITRLTSSPCHVSVDEIFLEVKPGALADLERRASQSSAAASGQDNAHEPETIGLGDTSMTDNITDNIQYIAGSIEKVLQELQLEAGNVRIHLELPDAQGPGQTCSLVRLQLEKLNYAGDASAPPAAAASSARPAFRKLCKRVQFHGLSLELIDFRSGSGTSQDLESSCWAEASTSPGAARSAEAGNGDAEEAELEQGQSIICKDDGKGCSGSASLQLTWPTSRHIHPRIGANLILQPVQVQLQPHHPIMLVKLAQCMSEASQQAAEREAAAGSQEDLPGLGRSFGTGSHLGGRSFLESVLLPDCNSLVEEALPSSSYYDPGTQTGPFPPSAPLHHRQPFHAYGISAPATTCPSISSTEYFQDASSEYGDGFASACSYGSSAGSTLRRNISAAARPHSAEGTSTAVNPSELDLASWQVSASAEAVSLVLLYPEEASLGISQELEVTSGAYRPRLLVEGGRLGLSLGSKQQNSIAANLTLARLEAVEHLPSSSSHSTSAALTEVKELPRHLPTVRFGERPVPSFCGISLAPLRQTLYRSTLSQLSSLSASYAPHGSSCHELAIWPVLCAGSAYDPDCNTHSLRMAVNSRPIEANTQHPGAQAPGHTCSAGAEEIDAEVHVQQLTVWLSFPLLQRLQGFFQPVLRHQAQQAMTSLRQPVIAPSRATPQRSASAAYAEGLDLLSDVLGDLKGMNPGQRSPSKPRTRVQSGSTCKASLLMPHICVLMALPPSASGVAYAALDIFCALPPPPAEARRSSRTGAPPSPGPSAVPMLSVQTGCSGSGSAPSTSSSGASRRQGDEWHGDLGLGRAELYLIQDPFATDLGCGGNLAGRKLEAHLVARAVMPERHSRSSTRSSSKSSFAWRPSAVNSPGLLRDCWDWTRRHAGFSEEAEPTPADLSLDAEHICHKAVASSSTSVRLKAASVQLTLSRADLVALSQLLAASVRFQEEAHRATWENIGDEEEFLAACPPTQSTFQLQAEIQCKLLSDGQASRHQASSDGAAFHLTAKKVRMIQVGCIGGELDASLLHLVCQGMDVKSASTESALLHSPAPSASNSSCPPIVEFLQMQAPAASGEVAASQKQIQQLRSVRLRRVTLASEGGDVTVGWFESLSKLLSLGSSDESEPVPQQEFSTDWSVRLEEAAVRYEPPSTSLPLHASAMSTTTTVSADPMAAVLLIGQLRWSLACGHMDSKLSLRSLQLLAGQAEGRGPGFELSQPVDMSSALLGAAGYCRLAQEEQLDIAVQPAADSPPGPFKVDISNQKLRCAFTRQRLQVFQTFANQLAAFYALAPSPTQGFPSRSGMPCEPMVEASPWAGDDSCDADAAACSSNGPVHIMEGVVPDAFTGAAIDGDAQDTSVVLGAQWFQSALLAGEDEPVLVALEPVEASGQPHPASNSRVQQPQFAAANGSAGSDGHFVSVRPMQNSLTDPHSVQRNCAGPCRRSPMSIPADSIADRGDAAPHVIEGFIATALPAGDGAEAGTQAIAAALHQRLAADDSQQSSATPQQLRTTVAPEGTGTWLTSGGDEMLVMLQEDHFQAPADIRGNDDAGGEPADSASRPGSGRHGRRGALADLSAEYPSPATRIRLCHLSCLFEVCHQNDPDPGTGNSKPPDVPDGRLEIALEDVCMQVDLFGAEEQWVSRLAVSIHQLDVQDCSRPSSPAQRTTRLLTHHASVRHPRDPAAPMFQVELETVRTSNGQAGGAEGVGAEEARMRVALLPLRLRLDKHVITFLCAFIAPPDPNYADFEAVDATAVPLPEAPAAPQPAGSPFFQKVDVQGFSVMIEFQQQRVDVAALWARQPAEIANLVPWGFLQLSLPSLTLKGVAGWPQLLTTIISSYNKDIKMHKLVTAVAPIQALCRVGSALNDLLAIPAELLGIATASPSHGSRPLPVSHKLQRSLVSLAKAVTVEALSLGAQVAHGTHVVLQGRPSSASAAPTPPPSFNTAGARRAASSSGTASYIPYAVGPSGMGQVVVRAIKAAPGAASEAAAAVRVKILGARNALDPDRQHDTNLGDIR</sequence>
<feature type="compositionally biased region" description="Low complexity" evidence="12">
    <location>
        <begin position="925"/>
        <end position="936"/>
    </location>
</feature>
<feature type="region of interest" description="Disordered" evidence="12">
    <location>
        <begin position="824"/>
        <end position="874"/>
    </location>
</feature>
<dbReference type="PANTHER" id="PTHR13190:SF1">
    <property type="entry name" value="AUTOPHAGY-RELATED 2, ISOFORM A"/>
    <property type="match status" value="1"/>
</dbReference>
<feature type="region of interest" description="Disordered" evidence="12">
    <location>
        <begin position="917"/>
        <end position="936"/>
    </location>
</feature>
<evidence type="ECO:0000256" key="1">
    <source>
        <dbReference type="ARBA" id="ARBA00004406"/>
    </source>
</evidence>
<dbReference type="GO" id="GO:0000422">
    <property type="term" value="P:autophagy of mitochondrion"/>
    <property type="evidence" value="ECO:0007669"/>
    <property type="project" value="TreeGrafter"/>
</dbReference>
<evidence type="ECO:0000313" key="13">
    <source>
        <dbReference type="EMBL" id="KAK9835693.1"/>
    </source>
</evidence>
<protein>
    <recommendedName>
        <fullName evidence="4">Autophagy-related protein 2</fullName>
    </recommendedName>
</protein>
<evidence type="ECO:0000313" key="14">
    <source>
        <dbReference type="Proteomes" id="UP001438707"/>
    </source>
</evidence>
<dbReference type="PANTHER" id="PTHR13190">
    <property type="entry name" value="AUTOPHAGY-RELATED 2, ISOFORM A"/>
    <property type="match status" value="1"/>
</dbReference>
<feature type="compositionally biased region" description="Polar residues" evidence="12">
    <location>
        <begin position="769"/>
        <end position="783"/>
    </location>
</feature>
<feature type="compositionally biased region" description="Polar residues" evidence="12">
    <location>
        <begin position="1464"/>
        <end position="1474"/>
    </location>
</feature>
<evidence type="ECO:0000256" key="4">
    <source>
        <dbReference type="ARBA" id="ARBA00018070"/>
    </source>
</evidence>
<dbReference type="GO" id="GO:0061908">
    <property type="term" value="C:phagophore"/>
    <property type="evidence" value="ECO:0007669"/>
    <property type="project" value="TreeGrafter"/>
</dbReference>
<feature type="region of interest" description="Disordered" evidence="12">
    <location>
        <begin position="109"/>
        <end position="135"/>
    </location>
</feature>
<accession>A0AAW1RQC9</accession>
<dbReference type="GO" id="GO:0061723">
    <property type="term" value="P:glycophagy"/>
    <property type="evidence" value="ECO:0007669"/>
    <property type="project" value="TreeGrafter"/>
</dbReference>
<dbReference type="Pfam" id="PF13329">
    <property type="entry name" value="ATG2_CAD"/>
    <property type="match status" value="1"/>
</dbReference>
<evidence type="ECO:0000256" key="7">
    <source>
        <dbReference type="ARBA" id="ARBA00023006"/>
    </source>
</evidence>
<keyword evidence="5" id="KW-0813">Transport</keyword>
<dbReference type="EMBL" id="JALJOS010000008">
    <property type="protein sequence ID" value="KAK9835693.1"/>
    <property type="molecule type" value="Genomic_DNA"/>
</dbReference>
<dbReference type="Proteomes" id="UP001438707">
    <property type="component" value="Unassembled WGS sequence"/>
</dbReference>
<feature type="region of interest" description="Disordered" evidence="12">
    <location>
        <begin position="762"/>
        <end position="783"/>
    </location>
</feature>
<keyword evidence="14" id="KW-1185">Reference proteome</keyword>
<dbReference type="GO" id="GO:0043495">
    <property type="term" value="F:protein-membrane adaptor activity"/>
    <property type="evidence" value="ECO:0007669"/>
    <property type="project" value="TreeGrafter"/>
</dbReference>
<comment type="subcellular location">
    <subcellularLocation>
        <location evidence="1">Endoplasmic reticulum membrane</location>
        <topology evidence="1">Peripheral membrane protein</topology>
    </subcellularLocation>
    <subcellularLocation>
        <location evidence="2">Preautophagosomal structure membrane</location>
        <topology evidence="2">Peripheral membrane protein</topology>
    </subcellularLocation>
</comment>
<reference evidence="13 14" key="1">
    <citation type="journal article" date="2024" name="Nat. Commun.">
        <title>Phylogenomics reveals the evolutionary origins of lichenization in chlorophyte algae.</title>
        <authorList>
            <person name="Puginier C."/>
            <person name="Libourel C."/>
            <person name="Otte J."/>
            <person name="Skaloud P."/>
            <person name="Haon M."/>
            <person name="Grisel S."/>
            <person name="Petersen M."/>
            <person name="Berrin J.G."/>
            <person name="Delaux P.M."/>
            <person name="Dal Grande F."/>
            <person name="Keller J."/>
        </authorList>
    </citation>
    <scope>NUCLEOTIDE SEQUENCE [LARGE SCALE GENOMIC DNA]</scope>
    <source>
        <strain evidence="13 14">SAG 2145</strain>
    </source>
</reference>
<feature type="region of interest" description="Disordered" evidence="12">
    <location>
        <begin position="1999"/>
        <end position="2019"/>
    </location>
</feature>
<dbReference type="GO" id="GO:0034727">
    <property type="term" value="P:piecemeal microautophagy of the nucleus"/>
    <property type="evidence" value="ECO:0007669"/>
    <property type="project" value="TreeGrafter"/>
</dbReference>
<keyword evidence="8" id="KW-0445">Lipid transport</keyword>
<feature type="region of interest" description="Disordered" evidence="12">
    <location>
        <begin position="1567"/>
        <end position="1594"/>
    </location>
</feature>
<dbReference type="GO" id="GO:0005789">
    <property type="term" value="C:endoplasmic reticulum membrane"/>
    <property type="evidence" value="ECO:0007669"/>
    <property type="project" value="UniProtKB-SubCell"/>
</dbReference>
<evidence type="ECO:0000256" key="11">
    <source>
        <dbReference type="ARBA" id="ARBA00024615"/>
    </source>
</evidence>
<feature type="region of interest" description="Disordered" evidence="12">
    <location>
        <begin position="1458"/>
        <end position="1488"/>
    </location>
</feature>
<comment type="caution">
    <text evidence="13">The sequence shown here is derived from an EMBL/GenBank/DDBJ whole genome shotgun (WGS) entry which is preliminary data.</text>
</comment>
<proteinExistence type="inferred from homology"/>
<feature type="compositionally biased region" description="Low complexity" evidence="12">
    <location>
        <begin position="850"/>
        <end position="867"/>
    </location>
</feature>
<dbReference type="InterPro" id="IPR026849">
    <property type="entry name" value="ATG2"/>
</dbReference>
<feature type="compositionally biased region" description="Low complexity" evidence="12">
    <location>
        <begin position="341"/>
        <end position="352"/>
    </location>
</feature>
<dbReference type="GO" id="GO:0032266">
    <property type="term" value="F:phosphatidylinositol-3-phosphate binding"/>
    <property type="evidence" value="ECO:0007669"/>
    <property type="project" value="TreeGrafter"/>
</dbReference>
<evidence type="ECO:0000256" key="6">
    <source>
        <dbReference type="ARBA" id="ARBA00022824"/>
    </source>
</evidence>
<name>A0AAW1RQC9_9CHLO</name>
<keyword evidence="7" id="KW-0072">Autophagy</keyword>
<feature type="region of interest" description="Disordered" evidence="12">
    <location>
        <begin position="1612"/>
        <end position="1639"/>
    </location>
</feature>
<feature type="compositionally biased region" description="Polar residues" evidence="12">
    <location>
        <begin position="392"/>
        <end position="402"/>
    </location>
</feature>
<gene>
    <name evidence="13" type="ORF">WJX74_005996</name>
</gene>
<evidence type="ECO:0000256" key="3">
    <source>
        <dbReference type="ARBA" id="ARBA00009714"/>
    </source>
</evidence>